<accession>I4B283</accession>
<keyword evidence="2" id="KW-1185">Reference proteome</keyword>
<name>I4B283_TURPD</name>
<proteinExistence type="predicted"/>
<dbReference type="KEGG" id="tpx:Turpa_0739"/>
<gene>
    <name evidence="1" type="ordered locus">Turpa_0739</name>
</gene>
<sequence length="218" mass="23172">MSLRSTVVSVVAAFCVAACFGPKGENGLRAEEQMRAGANRLSITGAVGDQVLARVYQIQRREQNGAPVLDITMSLSDGSKSALRISPWPLAAITCAPAECGIEVELIQYPDGPESRVKISRKGRLVAMAAAQSRLRALPGAAQFKLLVPATPKVPGRRVPIDLRLADTLLERGKTTGIAMEKQSCEFHLMDASVAADGRPGIAEESPAFTADWVVSCN</sequence>
<organism evidence="1 2">
    <name type="scientific">Turneriella parva (strain ATCC BAA-1111 / DSM 21527 / NCTC 11395 / H)</name>
    <name type="common">Leptospira parva</name>
    <dbReference type="NCBI Taxonomy" id="869212"/>
    <lineage>
        <taxon>Bacteria</taxon>
        <taxon>Pseudomonadati</taxon>
        <taxon>Spirochaetota</taxon>
        <taxon>Spirochaetia</taxon>
        <taxon>Leptospirales</taxon>
        <taxon>Leptospiraceae</taxon>
        <taxon>Turneriella</taxon>
    </lineage>
</organism>
<dbReference type="STRING" id="869212.Turpa_0739"/>
<protein>
    <submittedName>
        <fullName evidence="1">Uncharacterized protein</fullName>
    </submittedName>
</protein>
<dbReference type="RefSeq" id="WP_014801908.1">
    <property type="nucleotide sequence ID" value="NC_018020.1"/>
</dbReference>
<evidence type="ECO:0000313" key="2">
    <source>
        <dbReference type="Proteomes" id="UP000006048"/>
    </source>
</evidence>
<evidence type="ECO:0000313" key="1">
    <source>
        <dbReference type="EMBL" id="AFM11390.1"/>
    </source>
</evidence>
<dbReference type="EMBL" id="CP002959">
    <property type="protein sequence ID" value="AFM11390.1"/>
    <property type="molecule type" value="Genomic_DNA"/>
</dbReference>
<dbReference type="Proteomes" id="UP000006048">
    <property type="component" value="Chromosome"/>
</dbReference>
<dbReference type="HOGENOM" id="CLU_1266434_0_0_12"/>
<dbReference type="AlphaFoldDB" id="I4B283"/>
<reference evidence="1 2" key="1">
    <citation type="submission" date="2012-06" db="EMBL/GenBank/DDBJ databases">
        <title>The complete chromosome of genome of Turneriella parva DSM 21527.</title>
        <authorList>
            <consortium name="US DOE Joint Genome Institute (JGI-PGF)"/>
            <person name="Lucas S."/>
            <person name="Han J."/>
            <person name="Lapidus A."/>
            <person name="Bruce D."/>
            <person name="Goodwin L."/>
            <person name="Pitluck S."/>
            <person name="Peters L."/>
            <person name="Kyrpides N."/>
            <person name="Mavromatis K."/>
            <person name="Ivanova N."/>
            <person name="Mikhailova N."/>
            <person name="Chertkov O."/>
            <person name="Detter J.C."/>
            <person name="Tapia R."/>
            <person name="Han C."/>
            <person name="Land M."/>
            <person name="Hauser L."/>
            <person name="Markowitz V."/>
            <person name="Cheng J.-F."/>
            <person name="Hugenholtz P."/>
            <person name="Woyke T."/>
            <person name="Wu D."/>
            <person name="Gronow S."/>
            <person name="Wellnitz S."/>
            <person name="Brambilla E."/>
            <person name="Klenk H.-P."/>
            <person name="Eisen J.A."/>
        </authorList>
    </citation>
    <scope>NUCLEOTIDE SEQUENCE [LARGE SCALE GENOMIC DNA]</scope>
    <source>
        <strain evidence="2">ATCC BAA-1111 / DSM 21527 / NCTC 11395 / H</strain>
    </source>
</reference>